<reference evidence="1" key="1">
    <citation type="submission" date="2019-08" db="EMBL/GenBank/DDBJ databases">
        <authorList>
            <person name="Kucharzyk K."/>
            <person name="Murdoch R.W."/>
            <person name="Higgins S."/>
            <person name="Loffler F."/>
        </authorList>
    </citation>
    <scope>NUCLEOTIDE SEQUENCE</scope>
</reference>
<evidence type="ECO:0000313" key="1">
    <source>
        <dbReference type="EMBL" id="MPL87619.1"/>
    </source>
</evidence>
<comment type="caution">
    <text evidence="1">The sequence shown here is derived from an EMBL/GenBank/DDBJ whole genome shotgun (WGS) entry which is preliminary data.</text>
</comment>
<gene>
    <name evidence="1" type="ORF">SDC9_33620</name>
</gene>
<dbReference type="AlphaFoldDB" id="A0A644V8E8"/>
<name>A0A644V8E8_9ZZZZ</name>
<organism evidence="1">
    <name type="scientific">bioreactor metagenome</name>
    <dbReference type="NCBI Taxonomy" id="1076179"/>
    <lineage>
        <taxon>unclassified sequences</taxon>
        <taxon>metagenomes</taxon>
        <taxon>ecological metagenomes</taxon>
    </lineage>
</organism>
<proteinExistence type="predicted"/>
<dbReference type="EMBL" id="VSSQ01000241">
    <property type="protein sequence ID" value="MPL87619.1"/>
    <property type="molecule type" value="Genomic_DNA"/>
</dbReference>
<accession>A0A644V8E8</accession>
<protein>
    <submittedName>
        <fullName evidence="1">Uncharacterized protein</fullName>
    </submittedName>
</protein>
<sequence length="108" mass="12206">MFTHAVIIAAVASATISSPVNPIEVMLPRQHHFFFIFCPDALLPVITDETKRPSGVVHYMMCFLFFLPQKHDPDRHRGSEEHKIIAGKEIPDTKKSLMANQLFNFSGV</sequence>